<gene>
    <name evidence="2" type="ORF">IPI13_17850</name>
</gene>
<evidence type="ECO:0000259" key="1">
    <source>
        <dbReference type="Pfam" id="PF04480"/>
    </source>
</evidence>
<evidence type="ECO:0000313" key="2">
    <source>
        <dbReference type="EMBL" id="MBK7274913.1"/>
    </source>
</evidence>
<sequence length="325" mass="35308">MREPQAAGSAALRDRRPARYAALDETVLRMLAAGDGVVSYHALRGLGYSLNDVSSLVRQGLLVRLWHGRYGDGATSKTLDAGPRHLLTARAVLAGMPRHALSHQTALLAWSLPVLRRDLDIVHVSGIDFDRSRRATGLWVHPAIDSAATTKRSGLHVASPSVAVAQTAALVGPRAGLMAADAGLRSRLFTRDALAAAVASVPRPRQAARIVDLASAASESAGESWCRLVFADLGLAQPRQQVEIFDEEGRFVARVDFLFEQARVVVEFDGAVKYSGPEGREHLIAEKRREDALRRLGYRVVRLLWSDLSNPERVARLLSPLRATA</sequence>
<accession>A0A935IQM6</accession>
<dbReference type="AlphaFoldDB" id="A0A935IQM6"/>
<dbReference type="Gene3D" id="3.40.960.10">
    <property type="entry name" value="VSR Endonuclease"/>
    <property type="match status" value="1"/>
</dbReference>
<name>A0A935IQM6_9MICO</name>
<dbReference type="Pfam" id="PF04480">
    <property type="entry name" value="DUF559"/>
    <property type="match status" value="1"/>
</dbReference>
<comment type="caution">
    <text evidence="2">The sequence shown here is derived from an EMBL/GenBank/DDBJ whole genome shotgun (WGS) entry which is preliminary data.</text>
</comment>
<reference evidence="2 3" key="1">
    <citation type="submission" date="2020-10" db="EMBL/GenBank/DDBJ databases">
        <title>Connecting structure to function with the recovery of over 1000 high-quality activated sludge metagenome-assembled genomes encoding full-length rRNA genes using long-read sequencing.</title>
        <authorList>
            <person name="Singleton C.M."/>
            <person name="Petriglieri F."/>
            <person name="Kristensen J.M."/>
            <person name="Kirkegaard R.H."/>
            <person name="Michaelsen T.Y."/>
            <person name="Andersen M.H."/>
            <person name="Karst S.M."/>
            <person name="Dueholm M.S."/>
            <person name="Nielsen P.H."/>
            <person name="Albertsen M."/>
        </authorList>
    </citation>
    <scope>NUCLEOTIDE SEQUENCE [LARGE SCALE GENOMIC DNA]</scope>
    <source>
        <strain evidence="2">Ega_18-Q3-R5-49_MAXAC.001</strain>
    </source>
</reference>
<organism evidence="2 3">
    <name type="scientific">Candidatus Phosphoribacter hodrii</name>
    <dbReference type="NCBI Taxonomy" id="2953743"/>
    <lineage>
        <taxon>Bacteria</taxon>
        <taxon>Bacillati</taxon>
        <taxon>Actinomycetota</taxon>
        <taxon>Actinomycetes</taxon>
        <taxon>Micrococcales</taxon>
        <taxon>Dermatophilaceae</taxon>
        <taxon>Candidatus Phosphoribacter</taxon>
    </lineage>
</organism>
<evidence type="ECO:0000313" key="3">
    <source>
        <dbReference type="Proteomes" id="UP000726105"/>
    </source>
</evidence>
<dbReference type="EMBL" id="JADJIB010000017">
    <property type="protein sequence ID" value="MBK7274913.1"/>
    <property type="molecule type" value="Genomic_DNA"/>
</dbReference>
<proteinExistence type="predicted"/>
<protein>
    <submittedName>
        <fullName evidence="2">DUF559 domain-containing protein</fullName>
    </submittedName>
</protein>
<dbReference type="Proteomes" id="UP000726105">
    <property type="component" value="Unassembled WGS sequence"/>
</dbReference>
<dbReference type="InterPro" id="IPR007569">
    <property type="entry name" value="DUF559"/>
</dbReference>
<feature type="domain" description="DUF559" evidence="1">
    <location>
        <begin position="255"/>
        <end position="315"/>
    </location>
</feature>